<comment type="caution">
    <text evidence="1">The sequence shown here is derived from an EMBL/GenBank/DDBJ whole genome shotgun (WGS) entry which is preliminary data.</text>
</comment>
<reference evidence="1 2" key="1">
    <citation type="submission" date="2016-11" db="EMBL/GenBank/DDBJ databases">
        <title>The macronuclear genome of Stentor coeruleus: a giant cell with tiny introns.</title>
        <authorList>
            <person name="Slabodnick M."/>
            <person name="Ruby J.G."/>
            <person name="Reiff S.B."/>
            <person name="Swart E.C."/>
            <person name="Gosai S."/>
            <person name="Prabakaran S."/>
            <person name="Witkowska E."/>
            <person name="Larue G.E."/>
            <person name="Fisher S."/>
            <person name="Freeman R.M."/>
            <person name="Gunawardena J."/>
            <person name="Chu W."/>
            <person name="Stover N.A."/>
            <person name="Gregory B.D."/>
            <person name="Nowacki M."/>
            <person name="Derisi J."/>
            <person name="Roy S.W."/>
            <person name="Marshall W.F."/>
            <person name="Sood P."/>
        </authorList>
    </citation>
    <scope>NUCLEOTIDE SEQUENCE [LARGE SCALE GENOMIC DNA]</scope>
    <source>
        <strain evidence="1">WM001</strain>
    </source>
</reference>
<gene>
    <name evidence="1" type="ORF">SteCoe_9476</name>
</gene>
<keyword evidence="2" id="KW-1185">Reference proteome</keyword>
<organism evidence="1 2">
    <name type="scientific">Stentor coeruleus</name>
    <dbReference type="NCBI Taxonomy" id="5963"/>
    <lineage>
        <taxon>Eukaryota</taxon>
        <taxon>Sar</taxon>
        <taxon>Alveolata</taxon>
        <taxon>Ciliophora</taxon>
        <taxon>Postciliodesmatophora</taxon>
        <taxon>Heterotrichea</taxon>
        <taxon>Heterotrichida</taxon>
        <taxon>Stentoridae</taxon>
        <taxon>Stentor</taxon>
    </lineage>
</organism>
<sequence>MEIPAKRINSNKRAIQSIHKRPKTELLLKSILKSIYLRKELWIEIIDYLDTKTYFCIISQINSFFYSLVKNCKNYRTSLNICLLAGYSVIKNSFRFKIIKNSKGMDYILNCQQLNKLEIKLKYVENQNANAFQSRLNFTSFLFPMIELKSIKILKLRIGKLFFIERQFYEEIESILNILENIEVLKICLNYYFTRQCYSILSKCIKSYQNQRVFPKKLSISYCDQIDDTIDDLLESLNDNNGLEKFSMKNNGGLGYSYKMTKFLKENYCLKILKLPYNIFFNETSARDLCSYLAYNNIIEELQVNDSLLISLELFIDTILINKSLKILVLLNLNKDDMYKVNIDDLCKILNSLAYTLIEKFSITSFINKNINKNCLLTQEEIGTKMDNFLTSLDFYLSTSQSIKNIKIDFYDLPLKYVSPFADLIIKHVKLGRIEYFSGQNLKMLIENKIEILELVKNNERYKYFSSIEILCEIYRRYLVNADKIVKIIEKKKFKNIIVVEEFIKNVALSKRLKLNTYKKSIPCPLYYFSLIILSVRAEQIIELNIKNTLEIIYNFALLELLKEFKSLQILKFEINDRFYLKKIFINLLKTVNSSLNKISFIECCLHKNLSVKLNKIFTDSVLPKSLKKLKFKSCQLLLKGCKQNKNMNNFMSNHTLTSLTLSEIALSTELIDQLAEGLKENQTITHLKFERFSLINKKGYFENNPKIQIDLFLLILSSLDSKTNFEKLTLYFPYGNLMKKDTTDDIAEKFLADIKNLLNKNKKLKEFNVFLDIPSKYLLEYSDILLDSIQKNTELKVVNFFNIDEIVLEDNKTCHLASEYFHKDMYREPKSKTLQKLIKKKKEFDEYMAIVLSELLKNNRPLIFNKLIKTVFGKKTLLNNKRLDLVGKKKSYRGFYIYKYNFIEIFSLLEEITISNSIITLEAMIIIEKNLQKLEHLHTIKILKNIYITKDISGFFGVKHLVYFKILIMFYFQLTLDISGFFGAKHLVYFKILDNVLFSIDFNSFSNRMKNSSIENFTFINFAVIGDENYYEYFKQLFKAFSCNSLKKLKISIAFTPIILNLLIRKLFSFKILESLTIPLQSNYESYKISIKTLISVVKNKQTKLNRIKIHKYIWDIEKLMENNRLEFNGCQFCPGDLMILAELCEEKFFKNVKCVDLSDNREVVDDNFVKNITRIIKAIKCSEIVLKNSRCNEKHVEEIKNILGKNKISSLSLVLS</sequence>
<dbReference type="AlphaFoldDB" id="A0A1R2CHU8"/>
<accession>A0A1R2CHU8</accession>
<dbReference type="Gene3D" id="3.80.10.10">
    <property type="entry name" value="Ribonuclease Inhibitor"/>
    <property type="match status" value="1"/>
</dbReference>
<evidence type="ECO:0000313" key="2">
    <source>
        <dbReference type="Proteomes" id="UP000187209"/>
    </source>
</evidence>
<dbReference type="InterPro" id="IPR032675">
    <property type="entry name" value="LRR_dom_sf"/>
</dbReference>
<protein>
    <submittedName>
        <fullName evidence="1">Uncharacterized protein</fullName>
    </submittedName>
</protein>
<proteinExistence type="predicted"/>
<name>A0A1R2CHU8_9CILI</name>
<dbReference type="EMBL" id="MPUH01000148">
    <property type="protein sequence ID" value="OMJ88530.1"/>
    <property type="molecule type" value="Genomic_DNA"/>
</dbReference>
<evidence type="ECO:0000313" key="1">
    <source>
        <dbReference type="EMBL" id="OMJ88530.1"/>
    </source>
</evidence>
<dbReference type="OrthoDB" id="327418at2759"/>
<dbReference type="Proteomes" id="UP000187209">
    <property type="component" value="Unassembled WGS sequence"/>
</dbReference>